<organism evidence="1 2">
    <name type="scientific">Hyphomicrobium album</name>
    <dbReference type="NCBI Taxonomy" id="2665159"/>
    <lineage>
        <taxon>Bacteria</taxon>
        <taxon>Pseudomonadati</taxon>
        <taxon>Pseudomonadota</taxon>
        <taxon>Alphaproteobacteria</taxon>
        <taxon>Hyphomicrobiales</taxon>
        <taxon>Hyphomicrobiaceae</taxon>
        <taxon>Hyphomicrobium</taxon>
    </lineage>
</organism>
<protein>
    <submittedName>
        <fullName evidence="1">Uncharacterized protein</fullName>
    </submittedName>
</protein>
<comment type="caution">
    <text evidence="1">The sequence shown here is derived from an EMBL/GenBank/DDBJ whole genome shotgun (WGS) entry which is preliminary data.</text>
</comment>
<evidence type="ECO:0000313" key="1">
    <source>
        <dbReference type="EMBL" id="MTD95193.1"/>
    </source>
</evidence>
<reference evidence="1 2" key="1">
    <citation type="submission" date="2019-11" db="EMBL/GenBank/DDBJ databases">
        <title>Identification of a novel strain.</title>
        <authorList>
            <person name="Xu Q."/>
            <person name="Wang G."/>
        </authorList>
    </citation>
    <scope>NUCLEOTIDE SEQUENCE [LARGE SCALE GENOMIC DNA]</scope>
    <source>
        <strain evidence="2">xq</strain>
    </source>
</reference>
<dbReference type="EMBL" id="WMBQ01000002">
    <property type="protein sequence ID" value="MTD95193.1"/>
    <property type="molecule type" value="Genomic_DNA"/>
</dbReference>
<gene>
    <name evidence="1" type="ORF">GIW81_12705</name>
</gene>
<keyword evidence="2" id="KW-1185">Reference proteome</keyword>
<evidence type="ECO:0000313" key="2">
    <source>
        <dbReference type="Proteomes" id="UP000440694"/>
    </source>
</evidence>
<accession>A0A6I3KLG2</accession>
<dbReference type="RefSeq" id="WP_154739758.1">
    <property type="nucleotide sequence ID" value="NZ_WMBQ01000002.1"/>
</dbReference>
<dbReference type="Proteomes" id="UP000440694">
    <property type="component" value="Unassembled WGS sequence"/>
</dbReference>
<sequence>MNDQQPYRMLIRHSIIGLPPGATHKLRFDQIGDVFPPGMVGNDIHPHAMADLRAFADDVGCAVTKDDALKVFVFRKRD</sequence>
<name>A0A6I3KLG2_9HYPH</name>
<dbReference type="AlphaFoldDB" id="A0A6I3KLG2"/>
<proteinExistence type="predicted"/>